<feature type="compositionally biased region" description="Basic and acidic residues" evidence="1">
    <location>
        <begin position="349"/>
        <end position="364"/>
    </location>
</feature>
<dbReference type="AlphaFoldDB" id="A0A6A6WEA8"/>
<dbReference type="RefSeq" id="XP_033602781.1">
    <property type="nucleotide sequence ID" value="XM_033740436.1"/>
</dbReference>
<dbReference type="Proteomes" id="UP000799437">
    <property type="component" value="Unassembled WGS sequence"/>
</dbReference>
<dbReference type="InterPro" id="IPR056632">
    <property type="entry name" value="DUF7730"/>
</dbReference>
<keyword evidence="4" id="KW-1185">Reference proteome</keyword>
<dbReference type="Pfam" id="PF24864">
    <property type="entry name" value="DUF7730"/>
    <property type="match status" value="1"/>
</dbReference>
<gene>
    <name evidence="3" type="ORF">EJ05DRAFT_279797</name>
</gene>
<sequence>MMEIHHGTARDLDAQCDHEYVHTLFRGPRAPPSQTSLHTSNPSDDPPSYVGDLKEHRDFLIDFDAPGPASAPPHSPTTTGSTSLSASWDEYAAFSLFQLPRELRDFIYGHALTPSNHRVLVEIDRDLSPQPGYNRSPHKRWDPKICYERRPREYLSPALLRTCKNVYREALPILYSSAIFYPVNNQALLPLFLERQGALARRSIRYMRIATTFSLPLSQNRFHWAVTCAQVGSLASTLKKVEVLYTSKPSERPCLLGSGSDTEALMKPIIKPLCKIQCPKVIVFSPVDISEAQSAIEERFEGLMRTGHELVARDKKGAIERGDANEMEKLCKEWDIASDVSSLDGSDWEDVKKDFDKTHNTESD</sequence>
<protein>
    <recommendedName>
        <fullName evidence="2">DUF7730 domain-containing protein</fullName>
    </recommendedName>
</protein>
<feature type="domain" description="DUF7730" evidence="2">
    <location>
        <begin position="95"/>
        <end position="216"/>
    </location>
</feature>
<evidence type="ECO:0000256" key="1">
    <source>
        <dbReference type="SAM" id="MobiDB-lite"/>
    </source>
</evidence>
<dbReference type="GeneID" id="54481490"/>
<feature type="region of interest" description="Disordered" evidence="1">
    <location>
        <begin position="25"/>
        <end position="82"/>
    </location>
</feature>
<dbReference type="EMBL" id="ML996568">
    <property type="protein sequence ID" value="KAF2760330.1"/>
    <property type="molecule type" value="Genomic_DNA"/>
</dbReference>
<evidence type="ECO:0000313" key="4">
    <source>
        <dbReference type="Proteomes" id="UP000799437"/>
    </source>
</evidence>
<dbReference type="PANTHER" id="PTHR38790:SF4">
    <property type="entry name" value="2EXR DOMAIN-CONTAINING PROTEIN"/>
    <property type="match status" value="1"/>
</dbReference>
<organism evidence="3 4">
    <name type="scientific">Pseudovirgaria hyperparasitica</name>
    <dbReference type="NCBI Taxonomy" id="470096"/>
    <lineage>
        <taxon>Eukaryota</taxon>
        <taxon>Fungi</taxon>
        <taxon>Dikarya</taxon>
        <taxon>Ascomycota</taxon>
        <taxon>Pezizomycotina</taxon>
        <taxon>Dothideomycetes</taxon>
        <taxon>Dothideomycetes incertae sedis</taxon>
        <taxon>Acrospermales</taxon>
        <taxon>Acrospermaceae</taxon>
        <taxon>Pseudovirgaria</taxon>
    </lineage>
</organism>
<name>A0A6A6WEA8_9PEZI</name>
<feature type="region of interest" description="Disordered" evidence="1">
    <location>
        <begin position="342"/>
        <end position="364"/>
    </location>
</feature>
<dbReference type="OrthoDB" id="62952at2759"/>
<dbReference type="PANTHER" id="PTHR38790">
    <property type="entry name" value="2EXR DOMAIN-CONTAINING PROTEIN-RELATED"/>
    <property type="match status" value="1"/>
</dbReference>
<evidence type="ECO:0000259" key="2">
    <source>
        <dbReference type="Pfam" id="PF24864"/>
    </source>
</evidence>
<accession>A0A6A6WEA8</accession>
<proteinExistence type="predicted"/>
<reference evidence="3" key="1">
    <citation type="journal article" date="2020" name="Stud. Mycol.">
        <title>101 Dothideomycetes genomes: a test case for predicting lifestyles and emergence of pathogens.</title>
        <authorList>
            <person name="Haridas S."/>
            <person name="Albert R."/>
            <person name="Binder M."/>
            <person name="Bloem J."/>
            <person name="Labutti K."/>
            <person name="Salamov A."/>
            <person name="Andreopoulos B."/>
            <person name="Baker S."/>
            <person name="Barry K."/>
            <person name="Bills G."/>
            <person name="Bluhm B."/>
            <person name="Cannon C."/>
            <person name="Castanera R."/>
            <person name="Culley D."/>
            <person name="Daum C."/>
            <person name="Ezra D."/>
            <person name="Gonzalez J."/>
            <person name="Henrissat B."/>
            <person name="Kuo A."/>
            <person name="Liang C."/>
            <person name="Lipzen A."/>
            <person name="Lutzoni F."/>
            <person name="Magnuson J."/>
            <person name="Mondo S."/>
            <person name="Nolan M."/>
            <person name="Ohm R."/>
            <person name="Pangilinan J."/>
            <person name="Park H.-J."/>
            <person name="Ramirez L."/>
            <person name="Alfaro M."/>
            <person name="Sun H."/>
            <person name="Tritt A."/>
            <person name="Yoshinaga Y."/>
            <person name="Zwiers L.-H."/>
            <person name="Turgeon B."/>
            <person name="Goodwin S."/>
            <person name="Spatafora J."/>
            <person name="Crous P."/>
            <person name="Grigoriev I."/>
        </authorList>
    </citation>
    <scope>NUCLEOTIDE SEQUENCE</scope>
    <source>
        <strain evidence="3">CBS 121739</strain>
    </source>
</reference>
<feature type="compositionally biased region" description="Polar residues" evidence="1">
    <location>
        <begin position="32"/>
        <end position="43"/>
    </location>
</feature>
<evidence type="ECO:0000313" key="3">
    <source>
        <dbReference type="EMBL" id="KAF2760330.1"/>
    </source>
</evidence>